<keyword evidence="2 5" id="KW-0812">Transmembrane</keyword>
<protein>
    <recommendedName>
        <fullName evidence="6">G-protein coupled receptors family 1 profile domain-containing protein</fullName>
    </recommendedName>
</protein>
<dbReference type="PROSITE" id="PS50262">
    <property type="entry name" value="G_PROTEIN_RECEP_F1_2"/>
    <property type="match status" value="1"/>
</dbReference>
<feature type="transmembrane region" description="Helical" evidence="5">
    <location>
        <begin position="24"/>
        <end position="44"/>
    </location>
</feature>
<comment type="caution">
    <text evidence="7">The sequence shown here is derived from an EMBL/GenBank/DDBJ whole genome shotgun (WGS) entry which is preliminary data.</text>
</comment>
<evidence type="ECO:0000256" key="2">
    <source>
        <dbReference type="ARBA" id="ARBA00022692"/>
    </source>
</evidence>
<feature type="transmembrane region" description="Helical" evidence="5">
    <location>
        <begin position="75"/>
        <end position="96"/>
    </location>
</feature>
<dbReference type="AlphaFoldDB" id="A0A368F653"/>
<dbReference type="GO" id="GO:0016020">
    <property type="term" value="C:membrane"/>
    <property type="evidence" value="ECO:0007669"/>
    <property type="project" value="UniProtKB-SubCell"/>
</dbReference>
<dbReference type="Proteomes" id="UP000252519">
    <property type="component" value="Unassembled WGS sequence"/>
</dbReference>
<keyword evidence="8" id="KW-1185">Reference proteome</keyword>
<evidence type="ECO:0000259" key="6">
    <source>
        <dbReference type="PROSITE" id="PS50262"/>
    </source>
</evidence>
<dbReference type="SUPFAM" id="SSF81321">
    <property type="entry name" value="Family A G protein-coupled receptor-like"/>
    <property type="match status" value="1"/>
</dbReference>
<dbReference type="PANTHER" id="PTHR23017">
    <property type="entry name" value="SERPENTINE RECEPTOR, CLASS X"/>
    <property type="match status" value="1"/>
</dbReference>
<evidence type="ECO:0000313" key="8">
    <source>
        <dbReference type="Proteomes" id="UP000252519"/>
    </source>
</evidence>
<dbReference type="PANTHER" id="PTHR23017:SF21">
    <property type="entry name" value="7TM GPCR SERPENTINE RECEPTOR CLASS X (SRX) DOMAIN-CONTAINING PROTEIN"/>
    <property type="match status" value="1"/>
</dbReference>
<dbReference type="InterPro" id="IPR017452">
    <property type="entry name" value="GPCR_Rhodpsn_7TM"/>
</dbReference>
<feature type="transmembrane region" description="Helical" evidence="5">
    <location>
        <begin position="152"/>
        <end position="169"/>
    </location>
</feature>
<proteinExistence type="predicted"/>
<evidence type="ECO:0000256" key="4">
    <source>
        <dbReference type="ARBA" id="ARBA00023136"/>
    </source>
</evidence>
<dbReference type="InterPro" id="IPR019430">
    <property type="entry name" value="7TM_GPCR_serpentine_rcpt_Srx"/>
</dbReference>
<comment type="subcellular location">
    <subcellularLocation>
        <location evidence="1">Membrane</location>
    </subcellularLocation>
</comment>
<keyword evidence="3 5" id="KW-1133">Transmembrane helix</keyword>
<organism evidence="7 8">
    <name type="scientific">Ancylostoma caninum</name>
    <name type="common">Dog hookworm</name>
    <dbReference type="NCBI Taxonomy" id="29170"/>
    <lineage>
        <taxon>Eukaryota</taxon>
        <taxon>Metazoa</taxon>
        <taxon>Ecdysozoa</taxon>
        <taxon>Nematoda</taxon>
        <taxon>Chromadorea</taxon>
        <taxon>Rhabditida</taxon>
        <taxon>Rhabditina</taxon>
        <taxon>Rhabditomorpha</taxon>
        <taxon>Strongyloidea</taxon>
        <taxon>Ancylostomatidae</taxon>
        <taxon>Ancylostomatinae</taxon>
        <taxon>Ancylostoma</taxon>
    </lineage>
</organism>
<keyword evidence="4 5" id="KW-0472">Membrane</keyword>
<sequence>MSLNRLTSLIVPTSYLKIFTPRNTAVIVIATWAFSFTTCSMLLIDGCNFNFIGSEAEFAFSDSRCGQLIARYVDIAYNTVLVVTVIPIDILSLFLLHKFAKKRAECTRYLRKEKPWFIQTLLNSLVFACMLVSFHVAVFFDNALARFMMTTVAWELWLMSPQIIALILLQDTRRAYLQLFGCLKKKTTNVVDPVMDESAMSLRKSVFRSSITLCHLNIILLSNQGLLNIQLKFLEAAENNGIDELKD</sequence>
<dbReference type="Gene3D" id="1.20.1070.10">
    <property type="entry name" value="Rhodopsin 7-helix transmembrane proteins"/>
    <property type="match status" value="1"/>
</dbReference>
<evidence type="ECO:0000256" key="3">
    <source>
        <dbReference type="ARBA" id="ARBA00022989"/>
    </source>
</evidence>
<reference evidence="7 8" key="1">
    <citation type="submission" date="2014-10" db="EMBL/GenBank/DDBJ databases">
        <title>Draft genome of the hookworm Ancylostoma caninum.</title>
        <authorList>
            <person name="Mitreva M."/>
        </authorList>
    </citation>
    <scope>NUCLEOTIDE SEQUENCE [LARGE SCALE GENOMIC DNA]</scope>
    <source>
        <strain evidence="7 8">Baltimore</strain>
    </source>
</reference>
<accession>A0A368F653</accession>
<evidence type="ECO:0000256" key="5">
    <source>
        <dbReference type="SAM" id="Phobius"/>
    </source>
</evidence>
<evidence type="ECO:0000313" key="7">
    <source>
        <dbReference type="EMBL" id="RCN27552.1"/>
    </source>
</evidence>
<feature type="transmembrane region" description="Helical" evidence="5">
    <location>
        <begin position="116"/>
        <end position="140"/>
    </location>
</feature>
<gene>
    <name evidence="7" type="ORF">ANCCAN_26713</name>
</gene>
<feature type="domain" description="G-protein coupled receptors family 1 profile" evidence="6">
    <location>
        <begin position="1"/>
        <end position="94"/>
    </location>
</feature>
<dbReference type="EMBL" id="JOJR01003919">
    <property type="protein sequence ID" value="RCN27552.1"/>
    <property type="molecule type" value="Genomic_DNA"/>
</dbReference>
<evidence type="ECO:0000256" key="1">
    <source>
        <dbReference type="ARBA" id="ARBA00004370"/>
    </source>
</evidence>
<dbReference type="OrthoDB" id="6159456at2759"/>
<name>A0A368F653_ANCCA</name>
<dbReference type="Pfam" id="PF10328">
    <property type="entry name" value="7TM_GPCR_Srx"/>
    <property type="match status" value="1"/>
</dbReference>